<evidence type="ECO:0000313" key="3">
    <source>
        <dbReference type="Proteomes" id="UP000324222"/>
    </source>
</evidence>
<keyword evidence="1" id="KW-0472">Membrane</keyword>
<dbReference type="EMBL" id="VSRR010002447">
    <property type="protein sequence ID" value="MPC31493.1"/>
    <property type="molecule type" value="Genomic_DNA"/>
</dbReference>
<dbReference type="Proteomes" id="UP000324222">
    <property type="component" value="Unassembled WGS sequence"/>
</dbReference>
<keyword evidence="3" id="KW-1185">Reference proteome</keyword>
<reference evidence="2 3" key="1">
    <citation type="submission" date="2019-05" db="EMBL/GenBank/DDBJ databases">
        <title>Another draft genome of Portunus trituberculatus and its Hox gene families provides insights of decapod evolution.</title>
        <authorList>
            <person name="Jeong J.-H."/>
            <person name="Song I."/>
            <person name="Kim S."/>
            <person name="Choi T."/>
            <person name="Kim D."/>
            <person name="Ryu S."/>
            <person name="Kim W."/>
        </authorList>
    </citation>
    <scope>NUCLEOTIDE SEQUENCE [LARGE SCALE GENOMIC DNA]</scope>
    <source>
        <tissue evidence="2">Muscle</tissue>
    </source>
</reference>
<sequence length="73" mass="8235">MVGLGWYAWLAVCLLWWIFSVEVTAQLPDDLLTTTVLMTLQYSFMLLFIISAAHLYHNLLPHPTEGIIGKGLS</sequence>
<feature type="transmembrane region" description="Helical" evidence="1">
    <location>
        <begin position="6"/>
        <end position="25"/>
    </location>
</feature>
<keyword evidence="1" id="KW-0812">Transmembrane</keyword>
<gene>
    <name evidence="2" type="ORF">E2C01_024784</name>
</gene>
<comment type="caution">
    <text evidence="2">The sequence shown here is derived from an EMBL/GenBank/DDBJ whole genome shotgun (WGS) entry which is preliminary data.</text>
</comment>
<accession>A0A5B7EES2</accession>
<proteinExistence type="predicted"/>
<evidence type="ECO:0000256" key="1">
    <source>
        <dbReference type="SAM" id="Phobius"/>
    </source>
</evidence>
<organism evidence="2 3">
    <name type="scientific">Portunus trituberculatus</name>
    <name type="common">Swimming crab</name>
    <name type="synonym">Neptunus trituberculatus</name>
    <dbReference type="NCBI Taxonomy" id="210409"/>
    <lineage>
        <taxon>Eukaryota</taxon>
        <taxon>Metazoa</taxon>
        <taxon>Ecdysozoa</taxon>
        <taxon>Arthropoda</taxon>
        <taxon>Crustacea</taxon>
        <taxon>Multicrustacea</taxon>
        <taxon>Malacostraca</taxon>
        <taxon>Eumalacostraca</taxon>
        <taxon>Eucarida</taxon>
        <taxon>Decapoda</taxon>
        <taxon>Pleocyemata</taxon>
        <taxon>Brachyura</taxon>
        <taxon>Eubrachyura</taxon>
        <taxon>Portunoidea</taxon>
        <taxon>Portunidae</taxon>
        <taxon>Portuninae</taxon>
        <taxon>Portunus</taxon>
    </lineage>
</organism>
<feature type="transmembrane region" description="Helical" evidence="1">
    <location>
        <begin position="37"/>
        <end position="56"/>
    </location>
</feature>
<dbReference type="AlphaFoldDB" id="A0A5B7EES2"/>
<name>A0A5B7EES2_PORTR</name>
<evidence type="ECO:0000313" key="2">
    <source>
        <dbReference type="EMBL" id="MPC31493.1"/>
    </source>
</evidence>
<keyword evidence="1" id="KW-1133">Transmembrane helix</keyword>
<protein>
    <submittedName>
        <fullName evidence="2">Uncharacterized protein</fullName>
    </submittedName>
</protein>